<keyword evidence="1" id="KW-1133">Transmembrane helix</keyword>
<dbReference type="PANTHER" id="PTHR28019:SF2">
    <property type="entry name" value="CELL MEMBRANE PROTEIN YLR413W-RELATED"/>
    <property type="match status" value="1"/>
</dbReference>
<feature type="transmembrane region" description="Helical" evidence="1">
    <location>
        <begin position="151"/>
        <end position="170"/>
    </location>
</feature>
<dbReference type="PANTHER" id="PTHR28019">
    <property type="entry name" value="CELL MEMBRANE PROTEIN YLR413W-RELATED"/>
    <property type="match status" value="1"/>
</dbReference>
<dbReference type="GO" id="GO:0051285">
    <property type="term" value="C:cell cortex of cell tip"/>
    <property type="evidence" value="ECO:0007669"/>
    <property type="project" value="TreeGrafter"/>
</dbReference>
<evidence type="ECO:0000313" key="3">
    <source>
        <dbReference type="Proteomes" id="UP000001861"/>
    </source>
</evidence>
<dbReference type="Pfam" id="PF06687">
    <property type="entry name" value="SUR7"/>
    <property type="match status" value="1"/>
</dbReference>
<keyword evidence="1" id="KW-0472">Membrane</keyword>
<evidence type="ECO:0000256" key="1">
    <source>
        <dbReference type="SAM" id="Phobius"/>
    </source>
</evidence>
<keyword evidence="3" id="KW-1185">Reference proteome</keyword>
<dbReference type="KEGG" id="cci:CC1G_13683"/>
<reference evidence="2 3" key="1">
    <citation type="journal article" date="2010" name="Proc. Natl. Acad. Sci. U.S.A.">
        <title>Insights into evolution of multicellular fungi from the assembled chromosomes of the mushroom Coprinopsis cinerea (Coprinus cinereus).</title>
        <authorList>
            <person name="Stajich J.E."/>
            <person name="Wilke S.K."/>
            <person name="Ahren D."/>
            <person name="Au C.H."/>
            <person name="Birren B.W."/>
            <person name="Borodovsky M."/>
            <person name="Burns C."/>
            <person name="Canback B."/>
            <person name="Casselton L.A."/>
            <person name="Cheng C.K."/>
            <person name="Deng J."/>
            <person name="Dietrich F.S."/>
            <person name="Fargo D.C."/>
            <person name="Farman M.L."/>
            <person name="Gathman A.C."/>
            <person name="Goldberg J."/>
            <person name="Guigo R."/>
            <person name="Hoegger P.J."/>
            <person name="Hooker J.B."/>
            <person name="Huggins A."/>
            <person name="James T.Y."/>
            <person name="Kamada T."/>
            <person name="Kilaru S."/>
            <person name="Kodira C."/>
            <person name="Kues U."/>
            <person name="Kupfer D."/>
            <person name="Kwan H.S."/>
            <person name="Lomsadze A."/>
            <person name="Li W."/>
            <person name="Lilly W.W."/>
            <person name="Ma L.J."/>
            <person name="Mackey A.J."/>
            <person name="Manning G."/>
            <person name="Martin F."/>
            <person name="Muraguchi H."/>
            <person name="Natvig D.O."/>
            <person name="Palmerini H."/>
            <person name="Ramesh M.A."/>
            <person name="Rehmeyer C.J."/>
            <person name="Roe B.A."/>
            <person name="Shenoy N."/>
            <person name="Stanke M."/>
            <person name="Ter-Hovhannisyan V."/>
            <person name="Tunlid A."/>
            <person name="Velagapudi R."/>
            <person name="Vision T.J."/>
            <person name="Zeng Q."/>
            <person name="Zolan M.E."/>
            <person name="Pukkila P.J."/>
        </authorList>
    </citation>
    <scope>NUCLEOTIDE SEQUENCE [LARGE SCALE GENOMIC DNA]</scope>
    <source>
        <strain evidence="3">Okayama-7 / 130 / ATCC MYA-4618 / FGSC 9003</strain>
    </source>
</reference>
<gene>
    <name evidence="2" type="ORF">CC1G_13683</name>
</gene>
<dbReference type="GO" id="GO:0031505">
    <property type="term" value="P:fungal-type cell wall organization"/>
    <property type="evidence" value="ECO:0007669"/>
    <property type="project" value="TreeGrafter"/>
</dbReference>
<dbReference type="EMBL" id="AACS02000001">
    <property type="protein sequence ID" value="EFI28657.1"/>
    <property type="molecule type" value="Genomic_DNA"/>
</dbReference>
<dbReference type="eggNOG" id="ENOG502S1TA">
    <property type="taxonomic scope" value="Eukaryota"/>
</dbReference>
<dbReference type="OMA" id="MISCCTY"/>
<evidence type="ECO:0000313" key="2">
    <source>
        <dbReference type="EMBL" id="EFI28657.1"/>
    </source>
</evidence>
<dbReference type="GO" id="GO:0005886">
    <property type="term" value="C:plasma membrane"/>
    <property type="evidence" value="ECO:0007669"/>
    <property type="project" value="InterPro"/>
</dbReference>
<dbReference type="HOGENOM" id="CLU_094315_0_0_1"/>
<dbReference type="InterPro" id="IPR052413">
    <property type="entry name" value="SUR7_domain"/>
</dbReference>
<organism evidence="2 3">
    <name type="scientific">Coprinopsis cinerea (strain Okayama-7 / 130 / ATCC MYA-4618 / FGSC 9003)</name>
    <name type="common">Inky cap fungus</name>
    <name type="synonym">Hormographiella aspergillata</name>
    <dbReference type="NCBI Taxonomy" id="240176"/>
    <lineage>
        <taxon>Eukaryota</taxon>
        <taxon>Fungi</taxon>
        <taxon>Dikarya</taxon>
        <taxon>Basidiomycota</taxon>
        <taxon>Agaricomycotina</taxon>
        <taxon>Agaricomycetes</taxon>
        <taxon>Agaricomycetidae</taxon>
        <taxon>Agaricales</taxon>
        <taxon>Agaricineae</taxon>
        <taxon>Psathyrellaceae</taxon>
        <taxon>Coprinopsis</taxon>
    </lineage>
</organism>
<name>D6RJX8_COPC7</name>
<feature type="transmembrane region" description="Helical" evidence="1">
    <location>
        <begin position="240"/>
        <end position="258"/>
    </location>
</feature>
<accession>D6RJX8</accession>
<proteinExistence type="predicted"/>
<dbReference type="InterPro" id="IPR009571">
    <property type="entry name" value="SUR7/Rim9-like_fungi"/>
</dbReference>
<dbReference type="VEuPathDB" id="FungiDB:CC1G_13683"/>
<dbReference type="InParanoid" id="D6RJX8"/>
<dbReference type="RefSeq" id="XP_002912151.1">
    <property type="nucleotide sequence ID" value="XM_002912105.1"/>
</dbReference>
<comment type="caution">
    <text evidence="2">The sequence shown here is derived from an EMBL/GenBank/DDBJ whole genome shotgun (WGS) entry which is preliminary data.</text>
</comment>
<dbReference type="GeneID" id="6018147"/>
<feature type="transmembrane region" description="Helical" evidence="1">
    <location>
        <begin position="182"/>
        <end position="209"/>
    </location>
</feature>
<sequence>MYAMRGEFCIGFASVLSLVSLLLLIFVHVSQINTSTVPRSIYMVHMNTSGYEPAIELATKNPFEIYATNASTPLDQGLGLYLDYYWGLYAHCGYLNGTEGQCSNHTLGHRYEPSTTILNDLSPALSILSRSLIPDDSSFTDAKYTGNSTKAAYWMILLGTVCAGLAFITYEPSLIRGIPKHNYTFCVSTLFAVAGSILLLIGASIWTVVIKRTEAVNDLIVNAPTVIPVGIKVSAGKGLTLLWVSFAALTASVIPYMIS</sequence>
<dbReference type="AlphaFoldDB" id="D6RJX8"/>
<dbReference type="OrthoDB" id="3349852at2759"/>
<dbReference type="Proteomes" id="UP000001861">
    <property type="component" value="Unassembled WGS sequence"/>
</dbReference>
<keyword evidence="1" id="KW-0812">Transmembrane</keyword>
<protein>
    <submittedName>
        <fullName evidence="2">Uncharacterized protein</fullName>
    </submittedName>
</protein>